<dbReference type="PANTHER" id="PTHR30160:SF7">
    <property type="entry name" value="ADP-HEPTOSE--LPS HEPTOSYLTRANSFERASE 2"/>
    <property type="match status" value="1"/>
</dbReference>
<dbReference type="InterPro" id="IPR002201">
    <property type="entry name" value="Glyco_trans_9"/>
</dbReference>
<dbReference type="GO" id="GO:0009244">
    <property type="term" value="P:lipopolysaccharide core region biosynthetic process"/>
    <property type="evidence" value="ECO:0007669"/>
    <property type="project" value="TreeGrafter"/>
</dbReference>
<dbReference type="InterPro" id="IPR051199">
    <property type="entry name" value="LPS_LOS_Heptosyltrfase"/>
</dbReference>
<evidence type="ECO:0000256" key="1">
    <source>
        <dbReference type="ARBA" id="ARBA00022676"/>
    </source>
</evidence>
<accession>A0A212JIN5</accession>
<evidence type="ECO:0000256" key="2">
    <source>
        <dbReference type="ARBA" id="ARBA00022679"/>
    </source>
</evidence>
<protein>
    <submittedName>
        <fullName evidence="3">Heptosyltransferase family protein</fullName>
    </submittedName>
</protein>
<dbReference type="Pfam" id="PF01075">
    <property type="entry name" value="Glyco_transf_9"/>
    <property type="match status" value="1"/>
</dbReference>
<gene>
    <name evidence="3" type="ORF">KL86APRO_11139</name>
</gene>
<keyword evidence="1" id="KW-0328">Glycosyltransferase</keyword>
<name>A0A212JIN5_9PROT</name>
<evidence type="ECO:0000313" key="3">
    <source>
        <dbReference type="EMBL" id="SBV99298.1"/>
    </source>
</evidence>
<dbReference type="CDD" id="cd03789">
    <property type="entry name" value="GT9_LPS_heptosyltransferase"/>
    <property type="match status" value="1"/>
</dbReference>
<dbReference type="GO" id="GO:0008713">
    <property type="term" value="F:ADP-heptose-lipopolysaccharide heptosyltransferase activity"/>
    <property type="evidence" value="ECO:0007669"/>
    <property type="project" value="TreeGrafter"/>
</dbReference>
<dbReference type="PANTHER" id="PTHR30160">
    <property type="entry name" value="TETRAACYLDISACCHARIDE 4'-KINASE-RELATED"/>
    <property type="match status" value="1"/>
</dbReference>
<dbReference type="AlphaFoldDB" id="A0A212JIN5"/>
<organism evidence="3">
    <name type="scientific">uncultured Alphaproteobacteria bacterium</name>
    <dbReference type="NCBI Taxonomy" id="91750"/>
    <lineage>
        <taxon>Bacteria</taxon>
        <taxon>Pseudomonadati</taxon>
        <taxon>Pseudomonadota</taxon>
        <taxon>Alphaproteobacteria</taxon>
        <taxon>environmental samples</taxon>
    </lineage>
</organism>
<dbReference type="GO" id="GO:0005829">
    <property type="term" value="C:cytosol"/>
    <property type="evidence" value="ECO:0007669"/>
    <property type="project" value="TreeGrafter"/>
</dbReference>
<dbReference type="EMBL" id="FLUO01000001">
    <property type="protein sequence ID" value="SBV99298.1"/>
    <property type="molecule type" value="Genomic_DNA"/>
</dbReference>
<reference evidence="3" key="1">
    <citation type="submission" date="2016-04" db="EMBL/GenBank/DDBJ databases">
        <authorList>
            <person name="Evans L.H."/>
            <person name="Alamgir A."/>
            <person name="Owens N."/>
            <person name="Weber N.D."/>
            <person name="Virtaneva K."/>
            <person name="Barbian K."/>
            <person name="Babar A."/>
            <person name="Rosenke K."/>
        </authorList>
    </citation>
    <scope>NUCLEOTIDE SEQUENCE</scope>
    <source>
        <strain evidence="3">86</strain>
    </source>
</reference>
<dbReference type="Gene3D" id="3.40.50.2000">
    <property type="entry name" value="Glycogen Phosphorylase B"/>
    <property type="match status" value="2"/>
</dbReference>
<proteinExistence type="predicted"/>
<keyword evidence="2 3" id="KW-0808">Transferase</keyword>
<dbReference type="SUPFAM" id="SSF53756">
    <property type="entry name" value="UDP-Glycosyltransferase/glycogen phosphorylase"/>
    <property type="match status" value="1"/>
</dbReference>
<sequence>MDDVKSVLVYVGGDHKIGDATIKLPLALAVRRAFPQARVTWLAGVGRSALAHELAGLVGDALDEVIENAGVGRSWTELFGARPLGGRRFDVIVDTQLHLLATLAVRRIPHRRFVSGAAGFLLSAARPVGGKRPPEVTRQLAQLLELACGHAVDWHNGVPLPAAARAEAARLLPEGSVYVGFAPGSAEEKKRWPLDRFLAVAREQAAAGRVPAFLLGPQEAGWVETVRAALPEARLPLQEAGAMTPELTAALGGRFAAAVSNDCGAAHLLALSGVPMVSLFGPSSARKFRPFTPRCEVLDARAWGRADIDAIPVEAVSAALARLTAA</sequence>